<keyword evidence="2" id="KW-0472">Membrane</keyword>
<comment type="caution">
    <text evidence="3">The sequence shown here is derived from an EMBL/GenBank/DDBJ whole genome shotgun (WGS) entry which is preliminary data.</text>
</comment>
<evidence type="ECO:0000256" key="2">
    <source>
        <dbReference type="SAM" id="Phobius"/>
    </source>
</evidence>
<dbReference type="Proteomes" id="UP000095759">
    <property type="component" value="Unassembled WGS sequence"/>
</dbReference>
<dbReference type="InterPro" id="IPR011990">
    <property type="entry name" value="TPR-like_helical_dom_sf"/>
</dbReference>
<gene>
    <name evidence="3" type="ORF">AS594_36290</name>
</gene>
<dbReference type="Gene3D" id="3.40.50.300">
    <property type="entry name" value="P-loop containing nucleotide triphosphate hydrolases"/>
    <property type="match status" value="1"/>
</dbReference>
<dbReference type="GO" id="GO:0043531">
    <property type="term" value="F:ADP binding"/>
    <property type="evidence" value="ECO:0007669"/>
    <property type="project" value="InterPro"/>
</dbReference>
<dbReference type="AlphaFoldDB" id="A0A1E5PHP9"/>
<feature type="compositionally biased region" description="Basic residues" evidence="1">
    <location>
        <begin position="1"/>
        <end position="12"/>
    </location>
</feature>
<keyword evidence="2" id="KW-0812">Transmembrane</keyword>
<protein>
    <submittedName>
        <fullName evidence="3">Uncharacterized protein</fullName>
    </submittedName>
</protein>
<evidence type="ECO:0000256" key="1">
    <source>
        <dbReference type="SAM" id="MobiDB-lite"/>
    </source>
</evidence>
<reference evidence="3 4" key="1">
    <citation type="submission" date="2016-08" db="EMBL/GenBank/DDBJ databases">
        <title>Complete genome sequence of Streptomyces agglomeratus strain 6-3-2, a novel anti-MRSA actinomycete isolated from Wuli of Tebit, China.</title>
        <authorList>
            <person name="Chen X."/>
        </authorList>
    </citation>
    <scope>NUCLEOTIDE SEQUENCE [LARGE SCALE GENOMIC DNA]</scope>
    <source>
        <strain evidence="3 4">6-3-2</strain>
    </source>
</reference>
<dbReference type="PANTHER" id="PTHR47691">
    <property type="entry name" value="REGULATOR-RELATED"/>
    <property type="match status" value="1"/>
</dbReference>
<evidence type="ECO:0000313" key="3">
    <source>
        <dbReference type="EMBL" id="OEJ29061.1"/>
    </source>
</evidence>
<name>A0A1E5PHP9_9ACTN</name>
<dbReference type="Gene3D" id="1.25.40.10">
    <property type="entry name" value="Tetratricopeptide repeat domain"/>
    <property type="match status" value="1"/>
</dbReference>
<feature type="transmembrane region" description="Helical" evidence="2">
    <location>
        <begin position="825"/>
        <end position="844"/>
    </location>
</feature>
<dbReference type="InterPro" id="IPR027417">
    <property type="entry name" value="P-loop_NTPase"/>
</dbReference>
<dbReference type="SUPFAM" id="SSF48452">
    <property type="entry name" value="TPR-like"/>
    <property type="match status" value="1"/>
</dbReference>
<dbReference type="PANTHER" id="PTHR47691:SF3">
    <property type="entry name" value="HTH-TYPE TRANSCRIPTIONAL REGULATOR RV0890C-RELATED"/>
    <property type="match status" value="1"/>
</dbReference>
<dbReference type="Pfam" id="PF13424">
    <property type="entry name" value="TPR_12"/>
    <property type="match status" value="1"/>
</dbReference>
<dbReference type="EMBL" id="MEHJ01000001">
    <property type="protein sequence ID" value="OEJ29061.1"/>
    <property type="molecule type" value="Genomic_DNA"/>
</dbReference>
<dbReference type="PRINTS" id="PR00364">
    <property type="entry name" value="DISEASERSIST"/>
</dbReference>
<sequence>MRSFRRRTRQRRGPSAADTPTPDAGQEPGAGQWVVDSVVYGSLAMVNNTAGDVNITFTGPAAPTALASLPPPPAGFTGRDRELAELLQALDTSTGNPTRQGVIVSVAGLPGVGKTSLALAAGHTGCEEGQFDGTLFVDLHGYDETPLQPSQALERLLRGLGVAQEFIPHTLEERQGLYHSRLSALAAEGRRVLVVADNASRAEQVRPLRPASGRHRLLVTSRDTLATLGARLLDLPVLSPEAAVNLLDTALRTADPADSRISQDATTAQSLALLCGYLPLALQISAARLIADRGRQVAGLATEFKQERTRLEHLDDGERAVRASFDLSSRHLSGPLTETFRLLALNPGSDISTEAAAVLTDQHPDEIRSLLLELAQTHLLEQVPAQDRWRMHDLIRAYASEQADAYGRSHPQAKRLYEQARRQLLEYYATSAQAAGTHLDPNPSATRSPRFETKEQAVKWLDAELPNLVAASTDSTSQEQKRIILGLPRALASYLNTSGHIDEWLTISQAARQAARDVADRDAEGVALEAYGAALGILRREHEANKTLEHALKISRTTRNRELEALVLTDIGNLAVAFNKGERGLACHRQALHLFKELEDQYGEAAAWTNIAQALMQADASGDVFDALKHADRIYRQHGDESRSAAVVMTRGIALGRVGRLDEAITCFRTAAATWHTLGANFHEAVALGNLSWTLLRARRNKEALSASCSAVDLSRRAAQESGSHIPSLGFAGALTAYAEALYRSRKHLPEAAAAVHEALTLFEQIPGAPAVNLTAARFTAVRILQSLGGGKKNALIRRQLEALLGSIPTPPVRRRGRRLSRHRVVTLFQSAWVAVVWCGFYHARQASTSLWLLMLYCTAGLVITGFIRFRPYPGTDGSPGQVGQTVRTQIGCMPRLLPFLTLIASLSVPEQLGPFSKAGGALARALGLA</sequence>
<dbReference type="SUPFAM" id="SSF52540">
    <property type="entry name" value="P-loop containing nucleoside triphosphate hydrolases"/>
    <property type="match status" value="1"/>
</dbReference>
<organism evidence="3 4">
    <name type="scientific">Streptomyces agglomeratus</name>
    <dbReference type="NCBI Taxonomy" id="285458"/>
    <lineage>
        <taxon>Bacteria</taxon>
        <taxon>Bacillati</taxon>
        <taxon>Actinomycetota</taxon>
        <taxon>Actinomycetes</taxon>
        <taxon>Kitasatosporales</taxon>
        <taxon>Streptomycetaceae</taxon>
        <taxon>Streptomyces</taxon>
    </lineage>
</organism>
<accession>A0A1E5PHP9</accession>
<keyword evidence="2" id="KW-1133">Transmembrane helix</keyword>
<feature type="region of interest" description="Disordered" evidence="1">
    <location>
        <begin position="1"/>
        <end position="30"/>
    </location>
</feature>
<feature type="transmembrane region" description="Helical" evidence="2">
    <location>
        <begin position="850"/>
        <end position="870"/>
    </location>
</feature>
<evidence type="ECO:0000313" key="4">
    <source>
        <dbReference type="Proteomes" id="UP000095759"/>
    </source>
</evidence>
<proteinExistence type="predicted"/>
<keyword evidence="4" id="KW-1185">Reference proteome</keyword>